<dbReference type="InterPro" id="IPR050214">
    <property type="entry name" value="Cys_Synth/Cystath_Beta-Synth"/>
</dbReference>
<feature type="coiled-coil region" evidence="8">
    <location>
        <begin position="474"/>
        <end position="547"/>
    </location>
</feature>
<dbReference type="InterPro" id="IPR036052">
    <property type="entry name" value="TrpB-like_PALP_sf"/>
</dbReference>
<keyword evidence="4 7" id="KW-0808">Transferase</keyword>
<reference evidence="11 12" key="1">
    <citation type="journal article" date="2024" name="Nat. Commun.">
        <title>Phylogenomics reveals the evolutionary origins of lichenization in chlorophyte algae.</title>
        <authorList>
            <person name="Puginier C."/>
            <person name="Libourel C."/>
            <person name="Otte J."/>
            <person name="Skaloud P."/>
            <person name="Haon M."/>
            <person name="Grisel S."/>
            <person name="Petersen M."/>
            <person name="Berrin J.G."/>
            <person name="Delaux P.M."/>
            <person name="Dal Grande F."/>
            <person name="Keller J."/>
        </authorList>
    </citation>
    <scope>NUCLEOTIDE SEQUENCE [LARGE SCALE GENOMIC DNA]</scope>
    <source>
        <strain evidence="11 12">SAG 216-7</strain>
    </source>
</reference>
<comment type="cofactor">
    <cofactor evidence="1 7">
        <name>pyridoxal 5'-phosphate</name>
        <dbReference type="ChEBI" id="CHEBI:597326"/>
    </cofactor>
</comment>
<evidence type="ECO:0000256" key="1">
    <source>
        <dbReference type="ARBA" id="ARBA00001933"/>
    </source>
</evidence>
<protein>
    <recommendedName>
        <fullName evidence="7">Cysteine synthase</fullName>
        <ecNumber evidence="7">2.5.1.47</ecNumber>
    </recommendedName>
</protein>
<dbReference type="InterPro" id="IPR005856">
    <property type="entry name" value="Cys_synth"/>
</dbReference>
<evidence type="ECO:0000256" key="2">
    <source>
        <dbReference type="ARBA" id="ARBA00007103"/>
    </source>
</evidence>
<evidence type="ECO:0000256" key="8">
    <source>
        <dbReference type="SAM" id="Coils"/>
    </source>
</evidence>
<evidence type="ECO:0000313" key="12">
    <source>
        <dbReference type="Proteomes" id="UP001491310"/>
    </source>
</evidence>
<sequence length="1220" mass="129317">MEPNQTFASDDAKLQGPRKNLLGFLAQRLKQREASGAGMPVPDASTSVTGSRELQRSSIKEEANTPSGAGSLASDGSEASEELVERHASPARMGQIAAESRGGAQPIATGAGAAARGGLGTWLTRITGAYSTAVRGLGGSLLRGEKLNDYAETKDRLERTAAELHGEARTVGLRRWTSIMQCLSSQTQGPIYTTQPLSPGSPNGEGDWQTFTNIGGTAPSSAEAELAMRVNDMWFLEPGGEPLTFREVFLKSHALENIIAGYAKWPPADPSERELLVDLFAVVLGGDAQLHSRLVDALMRLTETCARWKEAGASPEECMSISLPVAEALGSLKAAASVAILDRKMAALKLEISQQAAVAAQKHKFNQGSAHPTGDASPRRLASGLAATAQVMAQSERLCRLAAERRALVEAAPAADVSGALAGMQDRGAALSAAILDAEARITSVLRQKRDGQSNRGRKLESMESGLREVGEEIAGLDGRRNALLAQLAQLEAQLAQAHARRADLEESRNVFEEGVAFSLDALQHQVDELAAEHRRHNAESAALQESRALLGVLSGEAPGTLAAAVRSARAAAHEAAQEFIHSACRHLYFQRAEAQLLLRKLLFCAAELQSLCTKEERAAKMGMTALTSDVAAQRRALQTTFLEAESCAASRLAEVDAVRAAVENACGIKLIPLPAQTTETAAKETGASSAQTEEFVDLLASIAELRKQIEGMDRPGSLPPPGQPLPMEEEEGQILPEDEEKIAEKGAEKGSATGLQSAGAGAAGPPVRLHSESEETTPAEGSQHKESPDASQMEPPPHAVDHKAALHTEEPVQPIVSASSIDKLEGDVPDDPPLIADPVVRQHGMQIQKRRASHHERLGGARCQSFAVVEEAPVAEASQARPPPKIASNVTELIGNTPMVYLNKVARGVKARIAAKLETQEPCRSVKDRIGLNMIEDAESKGLIKPGKTTLVEPTSGNTGIGLAFIAAAKGYKLILTMPASMSLERRVLLQAFGAELILTDPAKAMKGAVAKAEEIAAKTKNSYILQQFENPANADIHRQTTGPEIWRDSAGQVDVFVSGIGTGGTITGTGEYLKSQKAVHVVAVEPSESPVLSGGSPGPHKIQGIGAGFVPGVLNTKVYDEVIQVSSEEAIDMARRLATEEGIFCGISSGAAVCAALRVGVRPEYEGKLIVVVLPSFGERYLSTMLFANTREECQQMGVNERVLLSDQSGKQFFVPPL</sequence>
<name>A0ABR2YTL1_9CHLO</name>
<keyword evidence="12" id="KW-1185">Reference proteome</keyword>
<dbReference type="SUPFAM" id="SSF53686">
    <property type="entry name" value="Tryptophan synthase beta subunit-like PLP-dependent enzymes"/>
    <property type="match status" value="1"/>
</dbReference>
<evidence type="ECO:0000256" key="3">
    <source>
        <dbReference type="ARBA" id="ARBA00022605"/>
    </source>
</evidence>
<dbReference type="InterPro" id="IPR005859">
    <property type="entry name" value="CysK"/>
</dbReference>
<organism evidence="11 12">
    <name type="scientific">Coccomyxa subellipsoidea</name>
    <dbReference type="NCBI Taxonomy" id="248742"/>
    <lineage>
        <taxon>Eukaryota</taxon>
        <taxon>Viridiplantae</taxon>
        <taxon>Chlorophyta</taxon>
        <taxon>core chlorophytes</taxon>
        <taxon>Trebouxiophyceae</taxon>
        <taxon>Trebouxiophyceae incertae sedis</taxon>
        <taxon>Coccomyxaceae</taxon>
        <taxon>Coccomyxa</taxon>
    </lineage>
</organism>
<dbReference type="InterPro" id="IPR001926">
    <property type="entry name" value="TrpB-like_PALP"/>
</dbReference>
<feature type="region of interest" description="Disordered" evidence="9">
    <location>
        <begin position="712"/>
        <end position="732"/>
    </location>
</feature>
<dbReference type="EC" id="2.5.1.47" evidence="7"/>
<dbReference type="CDD" id="cd01561">
    <property type="entry name" value="CBS_like"/>
    <property type="match status" value="1"/>
</dbReference>
<dbReference type="Pfam" id="PF00291">
    <property type="entry name" value="PALP"/>
    <property type="match status" value="1"/>
</dbReference>
<dbReference type="EMBL" id="JALJOT010000006">
    <property type="protein sequence ID" value="KAK9909945.1"/>
    <property type="molecule type" value="Genomic_DNA"/>
</dbReference>
<evidence type="ECO:0000256" key="7">
    <source>
        <dbReference type="RuleBase" id="RU003985"/>
    </source>
</evidence>
<keyword evidence="6 7" id="KW-0198">Cysteine biosynthesis</keyword>
<comment type="catalytic activity">
    <reaction evidence="7">
        <text>O-acetyl-L-serine + hydrogen sulfide = L-cysteine + acetate</text>
        <dbReference type="Rhea" id="RHEA:14829"/>
        <dbReference type="ChEBI" id="CHEBI:29919"/>
        <dbReference type="ChEBI" id="CHEBI:30089"/>
        <dbReference type="ChEBI" id="CHEBI:35235"/>
        <dbReference type="ChEBI" id="CHEBI:58340"/>
        <dbReference type="EC" id="2.5.1.47"/>
    </reaction>
</comment>
<evidence type="ECO:0000313" key="11">
    <source>
        <dbReference type="EMBL" id="KAK9909945.1"/>
    </source>
</evidence>
<dbReference type="PROSITE" id="PS00901">
    <property type="entry name" value="CYS_SYNTHASE"/>
    <property type="match status" value="1"/>
</dbReference>
<comment type="caution">
    <text evidence="11">The sequence shown here is derived from an EMBL/GenBank/DDBJ whole genome shotgun (WGS) entry which is preliminary data.</text>
</comment>
<dbReference type="PANTHER" id="PTHR10314">
    <property type="entry name" value="CYSTATHIONINE BETA-SYNTHASE"/>
    <property type="match status" value="1"/>
</dbReference>
<accession>A0ABR2YTL1</accession>
<evidence type="ECO:0000256" key="5">
    <source>
        <dbReference type="ARBA" id="ARBA00022898"/>
    </source>
</evidence>
<evidence type="ECO:0000259" key="10">
    <source>
        <dbReference type="Pfam" id="PF00291"/>
    </source>
</evidence>
<keyword evidence="3 7" id="KW-0028">Amino-acid biosynthesis</keyword>
<dbReference type="Gene3D" id="3.40.50.1100">
    <property type="match status" value="2"/>
</dbReference>
<comment type="similarity">
    <text evidence="2 7">Belongs to the cysteine synthase/cystathionine beta-synthase family.</text>
</comment>
<dbReference type="InterPro" id="IPR001216">
    <property type="entry name" value="P-phosphate_BS"/>
</dbReference>
<keyword evidence="8" id="KW-0175">Coiled coil</keyword>
<feature type="region of interest" description="Disordered" evidence="9">
    <location>
        <begin position="746"/>
        <end position="800"/>
    </location>
</feature>
<evidence type="ECO:0000256" key="6">
    <source>
        <dbReference type="ARBA" id="ARBA00023192"/>
    </source>
</evidence>
<dbReference type="Proteomes" id="UP001491310">
    <property type="component" value="Unassembled WGS sequence"/>
</dbReference>
<proteinExistence type="inferred from homology"/>
<evidence type="ECO:0000256" key="9">
    <source>
        <dbReference type="SAM" id="MobiDB-lite"/>
    </source>
</evidence>
<feature type="compositionally biased region" description="Basic and acidic residues" evidence="9">
    <location>
        <begin position="53"/>
        <end position="63"/>
    </location>
</feature>
<gene>
    <name evidence="11" type="ORF">WJX75_009855</name>
</gene>
<evidence type="ECO:0000256" key="4">
    <source>
        <dbReference type="ARBA" id="ARBA00022679"/>
    </source>
</evidence>
<feature type="region of interest" description="Disordered" evidence="9">
    <location>
        <begin position="32"/>
        <end position="92"/>
    </location>
</feature>
<keyword evidence="5 7" id="KW-0663">Pyridoxal phosphate</keyword>
<dbReference type="NCBIfam" id="TIGR01136">
    <property type="entry name" value="cysKM"/>
    <property type="match status" value="1"/>
</dbReference>
<feature type="domain" description="Tryptophan synthase beta chain-like PALP" evidence="10">
    <location>
        <begin position="891"/>
        <end position="1177"/>
    </location>
</feature>
<dbReference type="NCBIfam" id="TIGR01139">
    <property type="entry name" value="cysK"/>
    <property type="match status" value="1"/>
</dbReference>